<dbReference type="InterPro" id="IPR014051">
    <property type="entry name" value="Phosphoesterase_HXTX"/>
</dbReference>
<dbReference type="InterPro" id="IPR009097">
    <property type="entry name" value="Cyclic_Pdiesterase"/>
</dbReference>
<gene>
    <name evidence="4" type="primary">thpR</name>
    <name evidence="4" type="ORF">DXX99_05820</name>
</gene>
<comment type="function">
    <text evidence="2">Hydrolyzes RNA 2',3'-cyclic phosphodiester to an RNA 2'-phosphomonoester.</text>
</comment>
<dbReference type="Proteomes" id="UP000256329">
    <property type="component" value="Unassembled WGS sequence"/>
</dbReference>
<dbReference type="Gene3D" id="3.90.1140.10">
    <property type="entry name" value="Cyclic phosphodiesterase"/>
    <property type="match status" value="1"/>
</dbReference>
<dbReference type="Pfam" id="PF02834">
    <property type="entry name" value="LigT_PEase"/>
    <property type="match status" value="2"/>
</dbReference>
<organism evidence="4 5">
    <name type="scientific">Ammonifex thiophilus</name>
    <dbReference type="NCBI Taxonomy" id="444093"/>
    <lineage>
        <taxon>Bacteria</taxon>
        <taxon>Bacillati</taxon>
        <taxon>Bacillota</taxon>
        <taxon>Clostridia</taxon>
        <taxon>Thermoanaerobacterales</taxon>
        <taxon>Thermoanaerobacteraceae</taxon>
        <taxon>Ammonifex</taxon>
    </lineage>
</organism>
<feature type="active site" description="Proton acceptor" evidence="2">
    <location>
        <position position="130"/>
    </location>
</feature>
<evidence type="ECO:0000259" key="3">
    <source>
        <dbReference type="Pfam" id="PF02834"/>
    </source>
</evidence>
<name>A0A3D8P3C0_9THEO</name>
<feature type="domain" description="Phosphoesterase HXTX" evidence="3">
    <location>
        <begin position="11"/>
        <end position="95"/>
    </location>
</feature>
<protein>
    <recommendedName>
        <fullName evidence="2">RNA 2',3'-cyclic phosphodiesterase</fullName>
        <shortName evidence="2">RNA 2',3'-CPDase</shortName>
        <ecNumber evidence="2">3.1.4.58</ecNumber>
    </recommendedName>
</protein>
<evidence type="ECO:0000256" key="2">
    <source>
        <dbReference type="HAMAP-Rule" id="MF_01940"/>
    </source>
</evidence>
<evidence type="ECO:0000313" key="4">
    <source>
        <dbReference type="EMBL" id="RDV83229.1"/>
    </source>
</evidence>
<keyword evidence="5" id="KW-1185">Reference proteome</keyword>
<dbReference type="EC" id="3.1.4.58" evidence="2"/>
<comment type="caution">
    <text evidence="4">The sequence shown here is derived from an EMBL/GenBank/DDBJ whole genome shotgun (WGS) entry which is preliminary data.</text>
</comment>
<feature type="domain" description="Phosphoesterase HXTX" evidence="3">
    <location>
        <begin position="103"/>
        <end position="177"/>
    </location>
</feature>
<reference evidence="4 5" key="1">
    <citation type="submission" date="2018-08" db="EMBL/GenBank/DDBJ databases">
        <title>Form III RuBisCO-mediated autotrophy in Thermodesulfobium bacteria.</title>
        <authorList>
            <person name="Toshchakov S.V."/>
            <person name="Kublanov I.V."/>
            <person name="Frolov E."/>
            <person name="Bonch-Osmolovskaya E.A."/>
            <person name="Tourova T.P."/>
            <person name="Chernych N.A."/>
            <person name="Lebedinsky A.V."/>
        </authorList>
    </citation>
    <scope>NUCLEOTIDE SEQUENCE [LARGE SCALE GENOMIC DNA]</scope>
    <source>
        <strain evidence="4 5">SR</strain>
    </source>
</reference>
<dbReference type="AlphaFoldDB" id="A0A3D8P3C0"/>
<feature type="short sequence motif" description="HXTX 2" evidence="2">
    <location>
        <begin position="130"/>
        <end position="133"/>
    </location>
</feature>
<dbReference type="RefSeq" id="WP_115792558.1">
    <property type="nucleotide sequence ID" value="NZ_QSLN01000006.1"/>
</dbReference>
<dbReference type="SUPFAM" id="SSF55144">
    <property type="entry name" value="LigT-like"/>
    <property type="match status" value="1"/>
</dbReference>
<dbReference type="EMBL" id="QSLN01000006">
    <property type="protein sequence ID" value="RDV83229.1"/>
    <property type="molecule type" value="Genomic_DNA"/>
</dbReference>
<sequence length="188" mass="21172">MQEKWRLFWAVPLPAPLRRQLAELQKELGFSPRSVKWVEEENLHLTVRFLGDTEAGQVDSLREAVSARLAGIKAFLLEAEKLGAFPSLARPRVIWVGVKAHPSLFLLHQAVEEAVRGLGFTPATKPFSPHITLGRVRERVALPGDHRWAQKNYAFTPFLVEELVLYRSFLTPRGPVYSRVAAVRLSGA</sequence>
<comment type="catalytic activity">
    <reaction evidence="2">
        <text>a 3'-end 2',3'-cyclophospho-ribonucleotide-RNA + H2O = a 3'-end 2'-phospho-ribonucleotide-RNA + H(+)</text>
        <dbReference type="Rhea" id="RHEA:11828"/>
        <dbReference type="Rhea" id="RHEA-COMP:10464"/>
        <dbReference type="Rhea" id="RHEA-COMP:17353"/>
        <dbReference type="ChEBI" id="CHEBI:15377"/>
        <dbReference type="ChEBI" id="CHEBI:15378"/>
        <dbReference type="ChEBI" id="CHEBI:83064"/>
        <dbReference type="ChEBI" id="CHEBI:173113"/>
        <dbReference type="EC" id="3.1.4.58"/>
    </reaction>
</comment>
<accession>A0A3D8P3C0</accession>
<dbReference type="InterPro" id="IPR004175">
    <property type="entry name" value="RNA_CPDase"/>
</dbReference>
<evidence type="ECO:0000313" key="5">
    <source>
        <dbReference type="Proteomes" id="UP000256329"/>
    </source>
</evidence>
<keyword evidence="1 2" id="KW-0378">Hydrolase</keyword>
<dbReference type="NCBIfam" id="TIGR02258">
    <property type="entry name" value="2_5_ligase"/>
    <property type="match status" value="1"/>
</dbReference>
<dbReference type="GO" id="GO:0004113">
    <property type="term" value="F:2',3'-cyclic-nucleotide 3'-phosphodiesterase activity"/>
    <property type="evidence" value="ECO:0007669"/>
    <property type="project" value="InterPro"/>
</dbReference>
<dbReference type="GO" id="GO:0008664">
    <property type="term" value="F:RNA 2',3'-cyclic 3'-phosphodiesterase activity"/>
    <property type="evidence" value="ECO:0007669"/>
    <property type="project" value="UniProtKB-EC"/>
</dbReference>
<evidence type="ECO:0000256" key="1">
    <source>
        <dbReference type="ARBA" id="ARBA00022801"/>
    </source>
</evidence>
<comment type="similarity">
    <text evidence="2">Belongs to the 2H phosphoesterase superfamily. ThpR family.</text>
</comment>
<feature type="active site" description="Proton donor" evidence="2">
    <location>
        <position position="44"/>
    </location>
</feature>
<proteinExistence type="inferred from homology"/>
<dbReference type="PANTHER" id="PTHR35561">
    <property type="entry name" value="RNA 2',3'-CYCLIC PHOSPHODIESTERASE"/>
    <property type="match status" value="1"/>
</dbReference>
<dbReference type="PANTHER" id="PTHR35561:SF1">
    <property type="entry name" value="RNA 2',3'-CYCLIC PHOSPHODIESTERASE"/>
    <property type="match status" value="1"/>
</dbReference>
<dbReference type="HAMAP" id="MF_01940">
    <property type="entry name" value="RNA_CPDase"/>
    <property type="match status" value="1"/>
</dbReference>
<dbReference type="OrthoDB" id="9789350at2"/>
<feature type="short sequence motif" description="HXTX 1" evidence="2">
    <location>
        <begin position="44"/>
        <end position="47"/>
    </location>
</feature>